<dbReference type="GO" id="GO:0008443">
    <property type="term" value="F:phosphofructokinase activity"/>
    <property type="evidence" value="ECO:0007669"/>
    <property type="project" value="TreeGrafter"/>
</dbReference>
<evidence type="ECO:0000313" key="10">
    <source>
        <dbReference type="Proteomes" id="UP000295198"/>
    </source>
</evidence>
<dbReference type="NCBIfam" id="TIGR03168">
    <property type="entry name" value="1-PFK"/>
    <property type="match status" value="1"/>
</dbReference>
<name>A0A4Q4Z495_9ACTN</name>
<dbReference type="RefSeq" id="WP_134720739.1">
    <property type="nucleotide sequence ID" value="NZ_SDKM01000054.1"/>
</dbReference>
<evidence type="ECO:0000256" key="1">
    <source>
        <dbReference type="ARBA" id="ARBA00010688"/>
    </source>
</evidence>
<accession>A0A4Q4Z495</accession>
<dbReference type="PIRSF" id="PIRSF000535">
    <property type="entry name" value="1PFK/6PFK/LacC"/>
    <property type="match status" value="1"/>
</dbReference>
<keyword evidence="2 6" id="KW-0808">Transferase</keyword>
<evidence type="ECO:0000259" key="8">
    <source>
        <dbReference type="Pfam" id="PF00294"/>
    </source>
</evidence>
<dbReference type="PANTHER" id="PTHR46566">
    <property type="entry name" value="1-PHOSPHOFRUCTOKINASE-RELATED"/>
    <property type="match status" value="1"/>
</dbReference>
<dbReference type="Gene3D" id="3.40.1190.20">
    <property type="match status" value="1"/>
</dbReference>
<dbReference type="Proteomes" id="UP000295198">
    <property type="component" value="Unassembled WGS sequence"/>
</dbReference>
<dbReference type="InterPro" id="IPR011611">
    <property type="entry name" value="PfkB_dom"/>
</dbReference>
<dbReference type="PANTHER" id="PTHR46566:SF5">
    <property type="entry name" value="1-PHOSPHOFRUCTOKINASE"/>
    <property type="match status" value="1"/>
</dbReference>
<dbReference type="InterPro" id="IPR029056">
    <property type="entry name" value="Ribokinase-like"/>
</dbReference>
<dbReference type="CDD" id="cd01164">
    <property type="entry name" value="FruK_PfkB_like"/>
    <property type="match status" value="1"/>
</dbReference>
<dbReference type="GO" id="GO:0005829">
    <property type="term" value="C:cytosol"/>
    <property type="evidence" value="ECO:0007669"/>
    <property type="project" value="TreeGrafter"/>
</dbReference>
<keyword evidence="5" id="KW-0067">ATP-binding</keyword>
<comment type="similarity">
    <text evidence="1">Belongs to the carbohydrate kinase PfkB family.</text>
</comment>
<organism evidence="9 10">
    <name type="scientific">Nocardioides guangzhouensis</name>
    <dbReference type="NCBI Taxonomy" id="2497878"/>
    <lineage>
        <taxon>Bacteria</taxon>
        <taxon>Bacillati</taxon>
        <taxon>Actinomycetota</taxon>
        <taxon>Actinomycetes</taxon>
        <taxon>Propionibacteriales</taxon>
        <taxon>Nocardioidaceae</taxon>
        <taxon>Nocardioides</taxon>
    </lineage>
</organism>
<keyword evidence="10" id="KW-1185">Reference proteome</keyword>
<feature type="region of interest" description="Disordered" evidence="7">
    <location>
        <begin position="297"/>
        <end position="321"/>
    </location>
</feature>
<evidence type="ECO:0000256" key="7">
    <source>
        <dbReference type="SAM" id="MobiDB-lite"/>
    </source>
</evidence>
<reference evidence="9 10" key="1">
    <citation type="submission" date="2019-01" db="EMBL/GenBank/DDBJ databases">
        <title>Nocardioides guangzhouensis sp. nov., an actinobacterium isolated from soil.</title>
        <authorList>
            <person name="Fu Y."/>
            <person name="Cai Y."/>
            <person name="Lin Z."/>
            <person name="Chen P."/>
        </authorList>
    </citation>
    <scope>NUCLEOTIDE SEQUENCE [LARGE SCALE GENOMIC DNA]</scope>
    <source>
        <strain evidence="9 10">130</strain>
    </source>
</reference>
<dbReference type="InterPro" id="IPR017583">
    <property type="entry name" value="Tagatose/fructose_Pkinase"/>
</dbReference>
<gene>
    <name evidence="9" type="ORF">EKO23_22555</name>
</gene>
<comment type="caution">
    <text evidence="9">The sequence shown here is derived from an EMBL/GenBank/DDBJ whole genome shotgun (WGS) entry which is preliminary data.</text>
</comment>
<sequence>MILTLTPNPSIDRTIDLAEPLVRGAVHRVTAILDQAGGKGVNISRAAVAAGLPTVAVLPAAPDDPFVHELIAAGVHVQPEPPTGDVRVNLTVTEPDGTTTKLNTPGAVATAASLAALEAGLLQHADDARWVVLAGSLPPGAPVDWYADLVRALRRTSTHIALDTSEGPLSAVVAALPDAAPDLMKPNAEELASFTGGDTARLEADPEAAAAAAATLVEKGVGAVLATLGGNGAVLVTAEGAWHAAAPPTNVVSTVGAGDSSLFGYLLGDVRGGSAPERLALGVAYGSAAVGLAGTTVPNPSQTHPDLVSVRPLDLSPGGVA</sequence>
<evidence type="ECO:0000256" key="2">
    <source>
        <dbReference type="ARBA" id="ARBA00022679"/>
    </source>
</evidence>
<evidence type="ECO:0000256" key="5">
    <source>
        <dbReference type="ARBA" id="ARBA00022840"/>
    </source>
</evidence>
<dbReference type="Pfam" id="PF00294">
    <property type="entry name" value="PfkB"/>
    <property type="match status" value="1"/>
</dbReference>
<protein>
    <submittedName>
        <fullName evidence="9">1-phosphofructokinase</fullName>
    </submittedName>
</protein>
<keyword evidence="4 9" id="KW-0418">Kinase</keyword>
<evidence type="ECO:0000256" key="4">
    <source>
        <dbReference type="ARBA" id="ARBA00022777"/>
    </source>
</evidence>
<dbReference type="SUPFAM" id="SSF53613">
    <property type="entry name" value="Ribokinase-like"/>
    <property type="match status" value="1"/>
</dbReference>
<dbReference type="GO" id="GO:0005524">
    <property type="term" value="F:ATP binding"/>
    <property type="evidence" value="ECO:0007669"/>
    <property type="project" value="UniProtKB-KW"/>
</dbReference>
<keyword evidence="3" id="KW-0547">Nucleotide-binding</keyword>
<dbReference type="AlphaFoldDB" id="A0A4Q4Z495"/>
<evidence type="ECO:0000256" key="3">
    <source>
        <dbReference type="ARBA" id="ARBA00022741"/>
    </source>
</evidence>
<dbReference type="EMBL" id="SDKM01000054">
    <property type="protein sequence ID" value="RYP82085.1"/>
    <property type="molecule type" value="Genomic_DNA"/>
</dbReference>
<evidence type="ECO:0000256" key="6">
    <source>
        <dbReference type="PIRNR" id="PIRNR000535"/>
    </source>
</evidence>
<proteinExistence type="inferred from homology"/>
<feature type="domain" description="Carbohydrate kinase PfkB" evidence="8">
    <location>
        <begin position="8"/>
        <end position="301"/>
    </location>
</feature>
<evidence type="ECO:0000313" key="9">
    <source>
        <dbReference type="EMBL" id="RYP82085.1"/>
    </source>
</evidence>
<dbReference type="OrthoDB" id="9801219at2"/>